<sequence length="135" mass="14755">MRAGTHLRWGTCVAASAVLGCLWMRSARANDARLLALERSFHDHRAALLDRMASAPEDDPLIDTHMERMFAAADAMQLIPADSLAGVAAKARVTESHRRDNTESDTLSCLQADALDELLTFTAPRHAAKTQRTGE</sequence>
<keyword evidence="2" id="KW-1185">Reference proteome</keyword>
<protein>
    <submittedName>
        <fullName evidence="1">Uncharacterized protein</fullName>
    </submittedName>
</protein>
<organism evidence="1 2">
    <name type="scientific">Limimonas halophila</name>
    <dbReference type="NCBI Taxonomy" id="1082479"/>
    <lineage>
        <taxon>Bacteria</taxon>
        <taxon>Pseudomonadati</taxon>
        <taxon>Pseudomonadota</taxon>
        <taxon>Alphaproteobacteria</taxon>
        <taxon>Rhodospirillales</taxon>
        <taxon>Rhodovibrionaceae</taxon>
        <taxon>Limimonas</taxon>
    </lineage>
</organism>
<name>A0A1G7TDZ5_9PROT</name>
<reference evidence="1 2" key="1">
    <citation type="submission" date="2016-10" db="EMBL/GenBank/DDBJ databases">
        <authorList>
            <person name="de Groot N.N."/>
        </authorList>
    </citation>
    <scope>NUCLEOTIDE SEQUENCE [LARGE SCALE GENOMIC DNA]</scope>
    <source>
        <strain evidence="1 2">DSM 25584</strain>
    </source>
</reference>
<evidence type="ECO:0000313" key="2">
    <source>
        <dbReference type="Proteomes" id="UP000199415"/>
    </source>
</evidence>
<dbReference type="PROSITE" id="PS51257">
    <property type="entry name" value="PROKAR_LIPOPROTEIN"/>
    <property type="match status" value="1"/>
</dbReference>
<evidence type="ECO:0000313" key="1">
    <source>
        <dbReference type="EMBL" id="SDG33332.1"/>
    </source>
</evidence>
<dbReference type="Proteomes" id="UP000199415">
    <property type="component" value="Unassembled WGS sequence"/>
</dbReference>
<dbReference type="AlphaFoldDB" id="A0A1G7TDZ5"/>
<accession>A0A1G7TDZ5</accession>
<gene>
    <name evidence="1" type="ORF">SAMN05216241_10934</name>
</gene>
<proteinExistence type="predicted"/>
<dbReference type="EMBL" id="FNCE01000009">
    <property type="protein sequence ID" value="SDG33332.1"/>
    <property type="molecule type" value="Genomic_DNA"/>
</dbReference>